<dbReference type="RefSeq" id="WP_073186122.1">
    <property type="nucleotide sequence ID" value="NZ_FQZG01000009.1"/>
</dbReference>
<accession>A0A1M6CBL1</accession>
<dbReference type="AlphaFoldDB" id="A0A1M6CBL1"/>
<dbReference type="EMBL" id="FQZG01000009">
    <property type="protein sequence ID" value="SHI58420.1"/>
    <property type="molecule type" value="Genomic_DNA"/>
</dbReference>
<name>A0A1M6CBL1_9ACTN</name>
<keyword evidence="2" id="KW-1185">Reference proteome</keyword>
<sequence length="94" mass="10188">MTSITLTELNQNPSRATRLADHGEVIVMRRGHAAYRITRIESSGDPLDELVATGLARPSRSTAPRSARRFPTIATGTDLEAALVAERAKFDGLI</sequence>
<dbReference type="STRING" id="1123357.SAMN02745244_00649"/>
<proteinExistence type="predicted"/>
<evidence type="ECO:0008006" key="3">
    <source>
        <dbReference type="Google" id="ProtNLM"/>
    </source>
</evidence>
<dbReference type="OrthoDB" id="557859at2"/>
<gene>
    <name evidence="1" type="ORF">SAMN02745244_00649</name>
</gene>
<evidence type="ECO:0000313" key="2">
    <source>
        <dbReference type="Proteomes" id="UP000184512"/>
    </source>
</evidence>
<dbReference type="Proteomes" id="UP000184512">
    <property type="component" value="Unassembled WGS sequence"/>
</dbReference>
<reference evidence="1 2" key="1">
    <citation type="submission" date="2016-11" db="EMBL/GenBank/DDBJ databases">
        <authorList>
            <person name="Jaros S."/>
            <person name="Januszkiewicz K."/>
            <person name="Wedrychowicz H."/>
        </authorList>
    </citation>
    <scope>NUCLEOTIDE SEQUENCE [LARGE SCALE GENOMIC DNA]</scope>
    <source>
        <strain evidence="1 2">DSM 12906</strain>
    </source>
</reference>
<organism evidence="1 2">
    <name type="scientific">Tessaracoccus bendigoensis DSM 12906</name>
    <dbReference type="NCBI Taxonomy" id="1123357"/>
    <lineage>
        <taxon>Bacteria</taxon>
        <taxon>Bacillati</taxon>
        <taxon>Actinomycetota</taxon>
        <taxon>Actinomycetes</taxon>
        <taxon>Propionibacteriales</taxon>
        <taxon>Propionibacteriaceae</taxon>
        <taxon>Tessaracoccus</taxon>
    </lineage>
</organism>
<evidence type="ECO:0000313" key="1">
    <source>
        <dbReference type="EMBL" id="SHI58420.1"/>
    </source>
</evidence>
<protein>
    <recommendedName>
        <fullName evidence="3">Antitoxin</fullName>
    </recommendedName>
</protein>